<evidence type="ECO:0000313" key="1">
    <source>
        <dbReference type="EnsemblFungi" id="FOXG_09003P0"/>
    </source>
</evidence>
<reference evidence="2" key="1">
    <citation type="journal article" date="2012" name="Mol. Plant Microbe Interact.">
        <title>A highly conserved effector in Fusarium oxysporum is required for full virulence on Arabidopsis.</title>
        <authorList>
            <person name="Thatcher L.F."/>
            <person name="Gardiner D.M."/>
            <person name="Kazan K."/>
            <person name="Manners J."/>
        </authorList>
    </citation>
    <scope>NUCLEOTIDE SEQUENCE [LARGE SCALE GENOMIC DNA]</scope>
    <source>
        <strain evidence="2">Fo5176</strain>
    </source>
</reference>
<dbReference type="Proteomes" id="UP000002489">
    <property type="component" value="Unassembled WGS sequence"/>
</dbReference>
<organism evidence="1 2">
    <name type="scientific">Fusarium oxysporum (strain Fo5176)</name>
    <name type="common">Fusarium vascular wilt</name>
    <dbReference type="NCBI Taxonomy" id="660025"/>
    <lineage>
        <taxon>Eukaryota</taxon>
        <taxon>Fungi</taxon>
        <taxon>Dikarya</taxon>
        <taxon>Ascomycota</taxon>
        <taxon>Pezizomycotina</taxon>
        <taxon>Sordariomycetes</taxon>
        <taxon>Hypocreomycetidae</taxon>
        <taxon>Hypocreales</taxon>
        <taxon>Nectriaceae</taxon>
        <taxon>Fusarium</taxon>
        <taxon>Fusarium oxysporum species complex</taxon>
    </lineage>
</organism>
<dbReference type="AlphaFoldDB" id="A0A0D2XYD1"/>
<sequence>MSANQSSSALEPRVLIHCPDGRIMWTSENPEVSAAMAAAECARSIIPVTFRFSNAEREFGANDEVTIDSLACQLDQILKKMERLQKEKEEIMEKIRDRGGEIQIPKN</sequence>
<dbReference type="VEuPathDB" id="FungiDB:FOXG_09003"/>
<accession>A0A0D2XYD1</accession>
<proteinExistence type="predicted"/>
<name>A0A0D2XYD1_FUSOF</name>
<protein>
    <submittedName>
        <fullName evidence="1">Uncharacterized protein</fullName>
    </submittedName>
</protein>
<reference evidence="1" key="2">
    <citation type="submission" date="2025-08" db="UniProtKB">
        <authorList>
            <consortium name="EnsemblFungi"/>
        </authorList>
    </citation>
    <scope>IDENTIFICATION</scope>
    <source>
        <strain evidence="1">4287 / CBS 123668 / FGSC 9935 / NRRL 34936</strain>
    </source>
</reference>
<evidence type="ECO:0000313" key="2">
    <source>
        <dbReference type="Proteomes" id="UP000002489"/>
    </source>
</evidence>
<gene>
    <name evidence="1" type="primary">28950589</name>
</gene>
<dbReference type="EnsemblFungi" id="FOXG_09003T0">
    <property type="protein sequence ID" value="FOXG_09003P0"/>
    <property type="gene ID" value="FOXG_09003"/>
</dbReference>